<evidence type="ECO:0000256" key="7">
    <source>
        <dbReference type="ARBA" id="ARBA00022769"/>
    </source>
</evidence>
<dbReference type="Proteomes" id="UP000272462">
    <property type="component" value="Chromosome"/>
</dbReference>
<dbReference type="InterPro" id="IPR003439">
    <property type="entry name" value="ABC_transporter-like_ATP-bd"/>
</dbReference>
<evidence type="ECO:0000259" key="17">
    <source>
        <dbReference type="PROSITE" id="PS50893"/>
    </source>
</evidence>
<dbReference type="GO" id="GO:0005737">
    <property type="term" value="C:cytoplasm"/>
    <property type="evidence" value="ECO:0007669"/>
    <property type="project" value="UniProtKB-SubCell"/>
</dbReference>
<dbReference type="GO" id="GO:0009380">
    <property type="term" value="C:excinuclease repair complex"/>
    <property type="evidence" value="ECO:0007669"/>
    <property type="project" value="InterPro"/>
</dbReference>
<dbReference type="InterPro" id="IPR041552">
    <property type="entry name" value="UvrA_DNA-bd"/>
</dbReference>
<keyword evidence="6" id="KW-0227">DNA damage</keyword>
<evidence type="ECO:0000256" key="6">
    <source>
        <dbReference type="ARBA" id="ARBA00022763"/>
    </source>
</evidence>
<evidence type="ECO:0000256" key="1">
    <source>
        <dbReference type="ARBA" id="ARBA00004496"/>
    </source>
</evidence>
<comment type="similarity">
    <text evidence="14">Belongs to the ABC transporter superfamily. UvrA family.</text>
</comment>
<sequence>MNNNQIIKIRGAKVNNLKNINLDIPKFKFIVVTGISGSGKSSLVFDTLYQEGKRKYIESLNSYSRQFLGNFEKPDVDQIEGLCPAINIKKRIISYNPRSTVGTMTEIYDYLRLLYTNISVPHHPKTKQPIKNQNLEEIMEQILKLNLNSKIFILAPIVEKEKGTHQKLFKQFLKKGFDRCIIDQKKISLENDLPSLEKDQYHDIYIVIDRMEINNNKERLYDSLNLAFSLVPDKVFILQDGKIHKFYHNYYFSEKEFVIPKREMRLFSFNNTHGICTNCQGLGVKNKLDPNLIICLDKSINEGGIVPYFYYQNVYSQIHDLKTFCQHNNIDMNTPLKKLNPKLLNILLYRKQENLKNNNFDSLNTGVINVLEHFYHQKNDLNNINWFINFFVSEQKCDSCLGARLNEKALLFKIQNHNIYELSKLSIKELLDFFLNLKLTDEEKQKSDLILQGIIDRLNFLKDIGLNYLTLERCSATLSGGEIQRIRLANQIGAKLSGILYTLDEPSIGLHPKDNEKLIKALKTIRNLGNTLLVIENDPNTILSADYLIELGPQAGEQGGQIIAYGTPEEIIKNKKSLTGQYLSGKKIINVPEKRNPINPQKIIQIRNVSENNLKNIDIDFPLEILTVITGVSGSGKSTLLNQILKSNTLEKISYHKNENISNTFLNKHNSIKKIIKIIPSPIGKKTKSNLITYTKIFDYIRNLFASTKEAKLKGYTKSHFSFNNKKGRCEHCSGEGITKITMHFLPDVSIKCVKCKGQKFNKEILKIKYKNKNIAEILDMTVSEALIFFNNFTFIKNHFQILKEIGLDYIRLGQNFKTLSDGELQKIKLANEFVKTNVQNTLYILDEPTIGLHSEDVQKLIKIIHHIIKQKATVIMVEHNLDIIKNADYIIDLGPEGGNNGGYIIAKGTPEEIMQKPKSYTGQYLKKILNLK</sequence>
<dbReference type="GO" id="GO:0005524">
    <property type="term" value="F:ATP binding"/>
    <property type="evidence" value="ECO:0007669"/>
    <property type="project" value="UniProtKB-KW"/>
</dbReference>
<name>A0A660HNZ7_ZIZJU</name>
<keyword evidence="8" id="KW-0863">Zinc-finger</keyword>
<evidence type="ECO:0000256" key="12">
    <source>
        <dbReference type="ARBA" id="ARBA00023125"/>
    </source>
</evidence>
<dbReference type="RefSeq" id="WP_121464214.1">
    <property type="nucleotide sequence ID" value="NZ_CP025121.1"/>
</dbReference>
<evidence type="ECO:0000256" key="11">
    <source>
        <dbReference type="ARBA" id="ARBA00022881"/>
    </source>
</evidence>
<dbReference type="InterPro" id="IPR004602">
    <property type="entry name" value="UvrA"/>
</dbReference>
<protein>
    <recommendedName>
        <fullName evidence="15">UvrABC system protein A</fullName>
    </recommendedName>
    <alternativeName>
        <fullName evidence="16">Excinuclease ABC subunit A</fullName>
    </alternativeName>
</protein>
<keyword evidence="19" id="KW-1185">Reference proteome</keyword>
<dbReference type="OrthoDB" id="9809851at2"/>
<evidence type="ECO:0000256" key="14">
    <source>
        <dbReference type="ARBA" id="ARBA00038000"/>
    </source>
</evidence>
<keyword evidence="10" id="KW-0067">ATP-binding</keyword>
<keyword evidence="7" id="KW-0228">DNA excision</keyword>
<keyword evidence="11" id="KW-0267">Excision nuclease</keyword>
<dbReference type="Pfam" id="PF00005">
    <property type="entry name" value="ABC_tran"/>
    <property type="match status" value="1"/>
</dbReference>
<keyword evidence="5" id="KW-0547">Nucleotide-binding</keyword>
<comment type="subcellular location">
    <subcellularLocation>
        <location evidence="1">Cytoplasm</location>
    </subcellularLocation>
</comment>
<dbReference type="PROSITE" id="PS50893">
    <property type="entry name" value="ABC_TRANSPORTER_2"/>
    <property type="match status" value="1"/>
</dbReference>
<dbReference type="GO" id="GO:0006289">
    <property type="term" value="P:nucleotide-excision repair"/>
    <property type="evidence" value="ECO:0007669"/>
    <property type="project" value="InterPro"/>
</dbReference>
<keyword evidence="2" id="KW-0963">Cytoplasm</keyword>
<dbReference type="NCBIfam" id="TIGR00630">
    <property type="entry name" value="uvra"/>
    <property type="match status" value="1"/>
</dbReference>
<evidence type="ECO:0000256" key="15">
    <source>
        <dbReference type="ARBA" id="ARBA00039316"/>
    </source>
</evidence>
<evidence type="ECO:0000256" key="8">
    <source>
        <dbReference type="ARBA" id="ARBA00022771"/>
    </source>
</evidence>
<evidence type="ECO:0000256" key="4">
    <source>
        <dbReference type="ARBA" id="ARBA00022737"/>
    </source>
</evidence>
<dbReference type="InterPro" id="IPR017871">
    <property type="entry name" value="ABC_transporter-like_CS"/>
</dbReference>
<dbReference type="NCBIfam" id="NF001503">
    <property type="entry name" value="PRK00349.1"/>
    <property type="match status" value="1"/>
</dbReference>
<keyword evidence="4" id="KW-0677">Repeat</keyword>
<evidence type="ECO:0000256" key="13">
    <source>
        <dbReference type="ARBA" id="ARBA00023204"/>
    </source>
</evidence>
<dbReference type="PANTHER" id="PTHR43152:SF3">
    <property type="entry name" value="UVRABC SYSTEM PROTEIN A"/>
    <property type="match status" value="1"/>
</dbReference>
<dbReference type="KEGG" id="pzi:CWO85_03445"/>
<dbReference type="Gene3D" id="1.20.1580.10">
    <property type="entry name" value="ABC transporter ATPase like domain"/>
    <property type="match status" value="3"/>
</dbReference>
<evidence type="ECO:0000256" key="16">
    <source>
        <dbReference type="ARBA" id="ARBA00042156"/>
    </source>
</evidence>
<feature type="domain" description="ABC transporter" evidence="17">
    <location>
        <begin position="598"/>
        <end position="927"/>
    </location>
</feature>
<dbReference type="GO" id="GO:0008270">
    <property type="term" value="F:zinc ion binding"/>
    <property type="evidence" value="ECO:0007669"/>
    <property type="project" value="UniProtKB-KW"/>
</dbReference>
<reference evidence="18 19" key="1">
    <citation type="journal article" date="2018" name="BMC Genomics">
        <title>Comparative genome analysis of jujube witches'-broom Phytoplasma, an obligate pathogen that causes jujube witches'-broom disease.</title>
        <authorList>
            <person name="Wang J."/>
            <person name="Song L."/>
            <person name="Jiao Q."/>
            <person name="Yang S."/>
            <person name="Gao R."/>
            <person name="Lu X."/>
            <person name="Zhou G."/>
        </authorList>
    </citation>
    <scope>NUCLEOTIDE SEQUENCE [LARGE SCALE GENOMIC DNA]</scope>
    <source>
        <strain evidence="18">Jwb-nky</strain>
    </source>
</reference>
<evidence type="ECO:0000256" key="2">
    <source>
        <dbReference type="ARBA" id="ARBA00022490"/>
    </source>
</evidence>
<keyword evidence="12" id="KW-0238">DNA-binding</keyword>
<dbReference type="EMBL" id="CP025121">
    <property type="protein sequence ID" value="AYJ01526.1"/>
    <property type="molecule type" value="Genomic_DNA"/>
</dbReference>
<dbReference type="GO" id="GO:0003677">
    <property type="term" value="F:DNA binding"/>
    <property type="evidence" value="ECO:0007669"/>
    <property type="project" value="UniProtKB-KW"/>
</dbReference>
<evidence type="ECO:0000256" key="10">
    <source>
        <dbReference type="ARBA" id="ARBA00022840"/>
    </source>
</evidence>
<dbReference type="Gene3D" id="3.30.190.20">
    <property type="match status" value="1"/>
</dbReference>
<evidence type="ECO:0000256" key="5">
    <source>
        <dbReference type="ARBA" id="ARBA00022741"/>
    </source>
</evidence>
<keyword evidence="3" id="KW-0479">Metal-binding</keyword>
<gene>
    <name evidence="18" type="ORF">CWO85_03445</name>
</gene>
<dbReference type="GO" id="GO:0016887">
    <property type="term" value="F:ATP hydrolysis activity"/>
    <property type="evidence" value="ECO:0007669"/>
    <property type="project" value="InterPro"/>
</dbReference>
<dbReference type="GO" id="GO:0004518">
    <property type="term" value="F:nuclease activity"/>
    <property type="evidence" value="ECO:0007669"/>
    <property type="project" value="UniProtKB-KW"/>
</dbReference>
<keyword evidence="9" id="KW-0862">Zinc</keyword>
<dbReference type="Gene3D" id="3.40.50.300">
    <property type="entry name" value="P-loop containing nucleotide triphosphate hydrolases"/>
    <property type="match status" value="3"/>
</dbReference>
<evidence type="ECO:0000313" key="18">
    <source>
        <dbReference type="EMBL" id="AYJ01526.1"/>
    </source>
</evidence>
<dbReference type="SUPFAM" id="SSF52540">
    <property type="entry name" value="P-loop containing nucleoside triphosphate hydrolases"/>
    <property type="match status" value="2"/>
</dbReference>
<evidence type="ECO:0000256" key="3">
    <source>
        <dbReference type="ARBA" id="ARBA00022723"/>
    </source>
</evidence>
<evidence type="ECO:0000256" key="9">
    <source>
        <dbReference type="ARBA" id="ARBA00022833"/>
    </source>
</evidence>
<dbReference type="Pfam" id="PF17760">
    <property type="entry name" value="UvrA_inter"/>
    <property type="match status" value="1"/>
</dbReference>
<dbReference type="InterPro" id="IPR041102">
    <property type="entry name" value="UvrA_inter"/>
</dbReference>
<dbReference type="PROSITE" id="PS00211">
    <property type="entry name" value="ABC_TRANSPORTER_1"/>
    <property type="match status" value="1"/>
</dbReference>
<organism evidence="18 19">
    <name type="scientific">Ziziphus jujuba witches'-broom phytoplasma</name>
    <dbReference type="NCBI Taxonomy" id="135727"/>
    <lineage>
        <taxon>Bacteria</taxon>
        <taxon>Bacillati</taxon>
        <taxon>Mycoplasmatota</taxon>
        <taxon>Mollicutes</taxon>
        <taxon>Acholeplasmatales</taxon>
        <taxon>Acholeplasmataceae</taxon>
        <taxon>Candidatus Phytoplasma</taxon>
        <taxon>16SrV (Elm yellows group)</taxon>
    </lineage>
</organism>
<dbReference type="Pfam" id="PF17755">
    <property type="entry name" value="UvrA_DNA-bind"/>
    <property type="match status" value="1"/>
</dbReference>
<dbReference type="PANTHER" id="PTHR43152">
    <property type="entry name" value="UVRABC SYSTEM PROTEIN A"/>
    <property type="match status" value="1"/>
</dbReference>
<evidence type="ECO:0000313" key="19">
    <source>
        <dbReference type="Proteomes" id="UP000272462"/>
    </source>
</evidence>
<dbReference type="AlphaFoldDB" id="A0A660HNZ7"/>
<proteinExistence type="inferred from homology"/>
<dbReference type="Gene3D" id="1.10.8.280">
    <property type="entry name" value="ABC transporter ATPase domain-like"/>
    <property type="match status" value="1"/>
</dbReference>
<keyword evidence="13" id="KW-0234">DNA repair</keyword>
<dbReference type="InterPro" id="IPR027417">
    <property type="entry name" value="P-loop_NTPase"/>
</dbReference>
<accession>A0A660HNZ7</accession>